<feature type="region of interest" description="Disordered" evidence="4">
    <location>
        <begin position="169"/>
        <end position="188"/>
    </location>
</feature>
<evidence type="ECO:0000313" key="6">
    <source>
        <dbReference type="EMBL" id="CAF9923410.1"/>
    </source>
</evidence>
<evidence type="ECO:0000256" key="2">
    <source>
        <dbReference type="ARBA" id="ARBA00022679"/>
    </source>
</evidence>
<protein>
    <recommendedName>
        <fullName evidence="5">N-acetyltransferase domain-containing protein</fullName>
    </recommendedName>
</protein>
<evidence type="ECO:0000313" key="7">
    <source>
        <dbReference type="Proteomes" id="UP000664169"/>
    </source>
</evidence>
<comment type="caution">
    <text evidence="6">The sequence shown here is derived from an EMBL/GenBank/DDBJ whole genome shotgun (WGS) entry which is preliminary data.</text>
</comment>
<dbReference type="Gene3D" id="3.40.630.30">
    <property type="match status" value="1"/>
</dbReference>
<gene>
    <name evidence="6" type="ORF">GOMPHAMPRED_002831</name>
</gene>
<dbReference type="SUPFAM" id="SSF55729">
    <property type="entry name" value="Acyl-CoA N-acyltransferases (Nat)"/>
    <property type="match status" value="1"/>
</dbReference>
<comment type="similarity">
    <text evidence="1">Belongs to the acetyltransferase family. GNAT subfamily.</text>
</comment>
<dbReference type="GO" id="GO:0008080">
    <property type="term" value="F:N-acetyltransferase activity"/>
    <property type="evidence" value="ECO:0007669"/>
    <property type="project" value="InterPro"/>
</dbReference>
<name>A0A8H3IJP5_9LECA</name>
<evidence type="ECO:0000256" key="3">
    <source>
        <dbReference type="ARBA" id="ARBA00023315"/>
    </source>
</evidence>
<feature type="domain" description="N-acetyltransferase" evidence="5">
    <location>
        <begin position="14"/>
        <end position="221"/>
    </location>
</feature>
<keyword evidence="3" id="KW-0012">Acyltransferase</keyword>
<evidence type="ECO:0000256" key="1">
    <source>
        <dbReference type="ARBA" id="ARBA00009342"/>
    </source>
</evidence>
<dbReference type="EMBL" id="CAJPDQ010000019">
    <property type="protein sequence ID" value="CAF9923410.1"/>
    <property type="molecule type" value="Genomic_DNA"/>
</dbReference>
<organism evidence="6 7">
    <name type="scientific">Gomphillus americanus</name>
    <dbReference type="NCBI Taxonomy" id="1940652"/>
    <lineage>
        <taxon>Eukaryota</taxon>
        <taxon>Fungi</taxon>
        <taxon>Dikarya</taxon>
        <taxon>Ascomycota</taxon>
        <taxon>Pezizomycotina</taxon>
        <taxon>Lecanoromycetes</taxon>
        <taxon>OSLEUM clade</taxon>
        <taxon>Ostropomycetidae</taxon>
        <taxon>Ostropales</taxon>
        <taxon>Graphidaceae</taxon>
        <taxon>Gomphilloideae</taxon>
        <taxon>Gomphillus</taxon>
    </lineage>
</organism>
<proteinExistence type="inferred from homology"/>
<reference evidence="6" key="1">
    <citation type="submission" date="2021-03" db="EMBL/GenBank/DDBJ databases">
        <authorList>
            <person name="Tagirdzhanova G."/>
        </authorList>
    </citation>
    <scope>NUCLEOTIDE SEQUENCE</scope>
</reference>
<dbReference type="OrthoDB" id="5043642at2759"/>
<accession>A0A8H3IJP5</accession>
<dbReference type="AlphaFoldDB" id="A0A8H3IJP5"/>
<dbReference type="InterPro" id="IPR039135">
    <property type="entry name" value="NAT9-like"/>
</dbReference>
<evidence type="ECO:0000256" key="4">
    <source>
        <dbReference type="SAM" id="MobiDB-lite"/>
    </source>
</evidence>
<dbReference type="Pfam" id="PF13302">
    <property type="entry name" value="Acetyltransf_3"/>
    <property type="match status" value="1"/>
</dbReference>
<dbReference type="PANTHER" id="PTHR13256">
    <property type="entry name" value="N-ACETYLTRANSFERASE 9"/>
    <property type="match status" value="1"/>
</dbReference>
<evidence type="ECO:0000259" key="5">
    <source>
        <dbReference type="Pfam" id="PF13302"/>
    </source>
</evidence>
<dbReference type="InterPro" id="IPR000182">
    <property type="entry name" value="GNAT_dom"/>
</dbReference>
<dbReference type="InterPro" id="IPR016181">
    <property type="entry name" value="Acyl_CoA_acyltransferase"/>
</dbReference>
<dbReference type="PANTHER" id="PTHR13256:SF16">
    <property type="entry name" value="ALPHA_BETA-TUBULIN-N-ACETYLTRANSFERASE 9"/>
    <property type="match status" value="1"/>
</dbReference>
<dbReference type="Proteomes" id="UP000664169">
    <property type="component" value="Unassembled WGS sequence"/>
</dbReference>
<keyword evidence="2" id="KW-0808">Transferase</keyword>
<sequence length="275" mass="31315">MLLNDGIAVSTDHILLVPYEKRHVPLYHRWMQDKDIQTATASEPLSIEEEHAMQGSWRTDGDKLTFIVCKPLAKLMDLEKVPLEVQGGMDDAEHRMLGDVNLFITPSDDDPEVLIGELELMIAETTSQGKGHGKAALLAFLKYMTTYEEQILREYKKWASLENPSLEADRGALSSTTNDQEESKLGGKGERIVGSTRFGYLRARIRKDNLRSMALFDHAGFALQDTTPNYFGELEMKMEGHFLGENDQQFTREWWGDSWGVNGWTILKYRQSIKI</sequence>
<keyword evidence="7" id="KW-1185">Reference proteome</keyword>